<dbReference type="Gene3D" id="1.10.510.10">
    <property type="entry name" value="Transferase(Phosphotransferase) domain 1"/>
    <property type="match status" value="1"/>
</dbReference>
<evidence type="ECO:0000313" key="7">
    <source>
        <dbReference type="EMBL" id="EGG13029.1"/>
    </source>
</evidence>
<dbReference type="GO" id="GO:0004674">
    <property type="term" value="F:protein serine/threonine kinase activity"/>
    <property type="evidence" value="ECO:0007669"/>
    <property type="project" value="UniProtKB-KW"/>
</dbReference>
<dbReference type="RefSeq" id="XP_007403967.1">
    <property type="nucleotide sequence ID" value="XM_007403905.1"/>
</dbReference>
<evidence type="ECO:0000259" key="6">
    <source>
        <dbReference type="PROSITE" id="PS50011"/>
    </source>
</evidence>
<name>F4R4B7_MELLP</name>
<evidence type="ECO:0000256" key="5">
    <source>
        <dbReference type="ARBA" id="ARBA00022840"/>
    </source>
</evidence>
<dbReference type="AlphaFoldDB" id="F4R4B7"/>
<dbReference type="GO" id="GO:0005524">
    <property type="term" value="F:ATP binding"/>
    <property type="evidence" value="ECO:0007669"/>
    <property type="project" value="UniProtKB-KW"/>
</dbReference>
<keyword evidence="2" id="KW-0808">Transferase</keyword>
<evidence type="ECO:0000256" key="2">
    <source>
        <dbReference type="ARBA" id="ARBA00022679"/>
    </source>
</evidence>
<organism evidence="8">
    <name type="scientific">Melampsora larici-populina (strain 98AG31 / pathotype 3-4-7)</name>
    <name type="common">Poplar leaf rust fungus</name>
    <dbReference type="NCBI Taxonomy" id="747676"/>
    <lineage>
        <taxon>Eukaryota</taxon>
        <taxon>Fungi</taxon>
        <taxon>Dikarya</taxon>
        <taxon>Basidiomycota</taxon>
        <taxon>Pucciniomycotina</taxon>
        <taxon>Pucciniomycetes</taxon>
        <taxon>Pucciniales</taxon>
        <taxon>Melampsoraceae</taxon>
        <taxon>Melampsora</taxon>
    </lineage>
</organism>
<dbReference type="Proteomes" id="UP000001072">
    <property type="component" value="Unassembled WGS sequence"/>
</dbReference>
<protein>
    <recommendedName>
        <fullName evidence="6">Protein kinase domain-containing protein</fullName>
    </recommendedName>
</protein>
<dbReference type="HOGENOM" id="CLU_2347130_0_0_1"/>
<keyword evidence="8" id="KW-1185">Reference proteome</keyword>
<dbReference type="InParanoid" id="F4R4B7"/>
<dbReference type="PANTHER" id="PTHR24351">
    <property type="entry name" value="RIBOSOMAL PROTEIN S6 KINASE"/>
    <property type="match status" value="1"/>
</dbReference>
<dbReference type="SUPFAM" id="SSF56112">
    <property type="entry name" value="Protein kinase-like (PK-like)"/>
    <property type="match status" value="1"/>
</dbReference>
<keyword evidence="3" id="KW-0547">Nucleotide-binding</keyword>
<dbReference type="GeneID" id="18934379"/>
<dbReference type="STRING" id="747676.F4R4B7"/>
<dbReference type="InterPro" id="IPR000719">
    <property type="entry name" value="Prot_kinase_dom"/>
</dbReference>
<gene>
    <name evidence="7" type="ORF">MELLADRAFT_87046</name>
</gene>
<accession>F4R4B7</accession>
<dbReference type="eggNOG" id="KOG0694">
    <property type="taxonomic scope" value="Eukaryota"/>
</dbReference>
<evidence type="ECO:0000313" key="8">
    <source>
        <dbReference type="Proteomes" id="UP000001072"/>
    </source>
</evidence>
<evidence type="ECO:0000256" key="1">
    <source>
        <dbReference type="ARBA" id="ARBA00022527"/>
    </source>
</evidence>
<dbReference type="VEuPathDB" id="FungiDB:MELLADRAFT_87046"/>
<dbReference type="OrthoDB" id="193860at2759"/>
<evidence type="ECO:0000256" key="3">
    <source>
        <dbReference type="ARBA" id="ARBA00022741"/>
    </source>
</evidence>
<dbReference type="PROSITE" id="PS50011">
    <property type="entry name" value="PROTEIN_KINASE_DOM"/>
    <property type="match status" value="1"/>
</dbReference>
<keyword evidence="5" id="KW-0067">ATP-binding</keyword>
<proteinExistence type="predicted"/>
<sequence length="97" mass="10651">MCNQAKFIEGKEISEKKARSILLDIGSALDYIHSNNIIHCDVKLNSIVINANNQIKLADFGLAPKTVDGFASGDCGTPYIKAPKILMQIPYTKAVDW</sequence>
<evidence type="ECO:0000256" key="4">
    <source>
        <dbReference type="ARBA" id="ARBA00022777"/>
    </source>
</evidence>
<keyword evidence="1" id="KW-0723">Serine/threonine-protein kinase</keyword>
<keyword evidence="4" id="KW-0418">Kinase</keyword>
<dbReference type="Pfam" id="PF00069">
    <property type="entry name" value="Pkinase"/>
    <property type="match status" value="1"/>
</dbReference>
<feature type="domain" description="Protein kinase" evidence="6">
    <location>
        <begin position="1"/>
        <end position="97"/>
    </location>
</feature>
<reference evidence="8" key="1">
    <citation type="journal article" date="2011" name="Proc. Natl. Acad. Sci. U.S.A.">
        <title>Obligate biotrophy features unraveled by the genomic analysis of rust fungi.</title>
        <authorList>
            <person name="Duplessis S."/>
            <person name="Cuomo C.A."/>
            <person name="Lin Y.-C."/>
            <person name="Aerts A."/>
            <person name="Tisserant E."/>
            <person name="Veneault-Fourrey C."/>
            <person name="Joly D.L."/>
            <person name="Hacquard S."/>
            <person name="Amselem J."/>
            <person name="Cantarel B.L."/>
            <person name="Chiu R."/>
            <person name="Coutinho P.M."/>
            <person name="Feau N."/>
            <person name="Field M."/>
            <person name="Frey P."/>
            <person name="Gelhaye E."/>
            <person name="Goldberg J."/>
            <person name="Grabherr M.G."/>
            <person name="Kodira C.D."/>
            <person name="Kohler A."/>
            <person name="Kuees U."/>
            <person name="Lindquist E.A."/>
            <person name="Lucas S.M."/>
            <person name="Mago R."/>
            <person name="Mauceli E."/>
            <person name="Morin E."/>
            <person name="Murat C."/>
            <person name="Pangilinan J.L."/>
            <person name="Park R."/>
            <person name="Pearson M."/>
            <person name="Quesneville H."/>
            <person name="Rouhier N."/>
            <person name="Sakthikumar S."/>
            <person name="Salamov A.A."/>
            <person name="Schmutz J."/>
            <person name="Selles B."/>
            <person name="Shapiro H."/>
            <person name="Tanguay P."/>
            <person name="Tuskan G.A."/>
            <person name="Henrissat B."/>
            <person name="Van de Peer Y."/>
            <person name="Rouze P."/>
            <person name="Ellis J.G."/>
            <person name="Dodds P.N."/>
            <person name="Schein J.E."/>
            <person name="Zhong S."/>
            <person name="Hamelin R.C."/>
            <person name="Grigoriev I.V."/>
            <person name="Szabo L.J."/>
            <person name="Martin F."/>
        </authorList>
    </citation>
    <scope>NUCLEOTIDE SEQUENCE [LARGE SCALE GENOMIC DNA]</scope>
    <source>
        <strain evidence="8">98AG31 / pathotype 3-4-7</strain>
    </source>
</reference>
<dbReference type="InterPro" id="IPR011009">
    <property type="entry name" value="Kinase-like_dom_sf"/>
</dbReference>
<dbReference type="KEGG" id="mlr:MELLADRAFT_87046"/>
<dbReference type="EMBL" id="GL883090">
    <property type="protein sequence ID" value="EGG13029.1"/>
    <property type="molecule type" value="Genomic_DNA"/>
</dbReference>